<reference evidence="1 3" key="1">
    <citation type="submission" date="2023-12" db="EMBL/GenBank/DDBJ databases">
        <title>novel species in genus Nocarida.</title>
        <authorList>
            <person name="Li Z."/>
        </authorList>
    </citation>
    <scope>NUCLEOTIDE SEQUENCE [LARGE SCALE GENOMIC DNA]</scope>
    <source>
        <strain evidence="1 3">CDC186</strain>
    </source>
</reference>
<dbReference type="EMBL" id="JAYKYQ010000007">
    <property type="protein sequence ID" value="MEB3511820.1"/>
    <property type="molecule type" value="Genomic_DNA"/>
</dbReference>
<accession>A0ABU6AWG3</accession>
<gene>
    <name evidence="1" type="ORF">U3653_17450</name>
    <name evidence="2" type="ORF">U3653_29170</name>
</gene>
<sequence length="40" mass="4484">GQLRKAGLVESERRGMNTFHRARRDALAALCVVLDPNCCR</sequence>
<evidence type="ECO:0000313" key="1">
    <source>
        <dbReference type="EMBL" id="MEB3511820.1"/>
    </source>
</evidence>
<proteinExistence type="predicted"/>
<evidence type="ECO:0000313" key="2">
    <source>
        <dbReference type="EMBL" id="MEB3514114.1"/>
    </source>
</evidence>
<keyword evidence="3" id="KW-1185">Reference proteome</keyword>
<dbReference type="Gene3D" id="1.10.10.10">
    <property type="entry name" value="Winged helix-like DNA-binding domain superfamily/Winged helix DNA-binding domain"/>
    <property type="match status" value="1"/>
</dbReference>
<feature type="non-terminal residue" evidence="1">
    <location>
        <position position="1"/>
    </location>
</feature>
<comment type="caution">
    <text evidence="1">The sequence shown here is derived from an EMBL/GenBank/DDBJ whole genome shotgun (WGS) entry which is preliminary data.</text>
</comment>
<dbReference type="EMBL" id="JAYKYQ010000016">
    <property type="protein sequence ID" value="MEB3514114.1"/>
    <property type="molecule type" value="Genomic_DNA"/>
</dbReference>
<name>A0ABU6AWG3_9NOCA</name>
<evidence type="ECO:0000313" key="3">
    <source>
        <dbReference type="Proteomes" id="UP001348098"/>
    </source>
</evidence>
<dbReference type="InterPro" id="IPR036388">
    <property type="entry name" value="WH-like_DNA-bd_sf"/>
</dbReference>
<dbReference type="Proteomes" id="UP001348098">
    <property type="component" value="Unassembled WGS sequence"/>
</dbReference>
<protein>
    <submittedName>
        <fullName evidence="1">Transcriptional regulator</fullName>
    </submittedName>
</protein>
<organism evidence="1 3">
    <name type="scientific">Nocardia implantans</name>
    <dbReference type="NCBI Taxonomy" id="3108168"/>
    <lineage>
        <taxon>Bacteria</taxon>
        <taxon>Bacillati</taxon>
        <taxon>Actinomycetota</taxon>
        <taxon>Actinomycetes</taxon>
        <taxon>Mycobacteriales</taxon>
        <taxon>Nocardiaceae</taxon>
        <taxon>Nocardia</taxon>
    </lineage>
</organism>